<dbReference type="OrthoDB" id="6369473at2759"/>
<keyword evidence="8" id="KW-1185">Reference proteome</keyword>
<dbReference type="GeneID" id="112058529"/>
<accession>A0A6J1P4S4</accession>
<evidence type="ECO:0000256" key="1">
    <source>
        <dbReference type="ARBA" id="ARBA00011764"/>
    </source>
</evidence>
<dbReference type="AlphaFoldDB" id="A0A6J1P4S4"/>
<evidence type="ECO:0000256" key="3">
    <source>
        <dbReference type="ARBA" id="ARBA00023015"/>
    </source>
</evidence>
<comment type="subunit">
    <text evidence="1">Self-associates forming complexes of several hundred monomers.</text>
</comment>
<evidence type="ECO:0000256" key="4">
    <source>
        <dbReference type="ARBA" id="ARBA00023163"/>
    </source>
</evidence>
<evidence type="ECO:0000313" key="8">
    <source>
        <dbReference type="Proteomes" id="UP001652582"/>
    </source>
</evidence>
<keyword evidence="3" id="KW-0805">Transcription regulation</keyword>
<sequence>MVIVFCGKSQKMSFKKQRSNKKQIEVLVEFMSTHNHLATGEFTGPLGGKRADSQWQTLKEMLKEYGPDRSINQWKQTWKDIKNNSRSENAASSRARHTTGNYVNVPVVSDITNKVLSIIGQEASTGIGPEETEIGPYSIDERLKQRNELLSEQNNLLREQNTHLRSRNKIKRNRFTHRFF</sequence>
<reference evidence="9" key="2">
    <citation type="submission" date="2025-08" db="UniProtKB">
        <authorList>
            <consortium name="RefSeq"/>
        </authorList>
    </citation>
    <scope>IDENTIFICATION</scope>
</reference>
<keyword evidence="4" id="KW-0804">Transcription</keyword>
<dbReference type="RefSeq" id="XP_023952793.2">
    <property type="nucleotide sequence ID" value="XM_024097025.2"/>
</dbReference>
<dbReference type="Pfam" id="PF13873">
    <property type="entry name" value="Myb_DNA-bind_5"/>
    <property type="match status" value="1"/>
</dbReference>
<protein>
    <recommendedName>
        <fullName evidence="2">Regulatory protein zeste</fullName>
    </recommendedName>
</protein>
<dbReference type="InterPro" id="IPR028002">
    <property type="entry name" value="Myb_DNA-bind_5"/>
</dbReference>
<reference evidence="8" key="1">
    <citation type="submission" date="2025-05" db="UniProtKB">
        <authorList>
            <consortium name="RefSeq"/>
        </authorList>
    </citation>
    <scope>NUCLEOTIDE SEQUENCE [LARGE SCALE GENOMIC DNA]</scope>
</reference>
<keyword evidence="6" id="KW-0175">Coiled coil</keyword>
<evidence type="ECO:0000313" key="9">
    <source>
        <dbReference type="RefSeq" id="XP_023952793.2"/>
    </source>
</evidence>
<gene>
    <name evidence="9" type="primary">LOC112058529</name>
</gene>
<evidence type="ECO:0000256" key="2">
    <source>
        <dbReference type="ARBA" id="ARBA00016807"/>
    </source>
</evidence>
<dbReference type="Proteomes" id="UP001652582">
    <property type="component" value="Chromosome 2"/>
</dbReference>
<feature type="domain" description="Myb/SANT-like DNA-binding" evidence="7">
    <location>
        <begin position="16"/>
        <end position="88"/>
    </location>
</feature>
<evidence type="ECO:0000256" key="5">
    <source>
        <dbReference type="ARBA" id="ARBA00025466"/>
    </source>
</evidence>
<evidence type="ECO:0000259" key="7">
    <source>
        <dbReference type="Pfam" id="PF13873"/>
    </source>
</evidence>
<evidence type="ECO:0000256" key="6">
    <source>
        <dbReference type="SAM" id="Coils"/>
    </source>
</evidence>
<organism evidence="8 9">
    <name type="scientific">Bicyclus anynana</name>
    <name type="common">Squinting bush brown butterfly</name>
    <dbReference type="NCBI Taxonomy" id="110368"/>
    <lineage>
        <taxon>Eukaryota</taxon>
        <taxon>Metazoa</taxon>
        <taxon>Ecdysozoa</taxon>
        <taxon>Arthropoda</taxon>
        <taxon>Hexapoda</taxon>
        <taxon>Insecta</taxon>
        <taxon>Pterygota</taxon>
        <taxon>Neoptera</taxon>
        <taxon>Endopterygota</taxon>
        <taxon>Lepidoptera</taxon>
        <taxon>Glossata</taxon>
        <taxon>Ditrysia</taxon>
        <taxon>Papilionoidea</taxon>
        <taxon>Nymphalidae</taxon>
        <taxon>Satyrinae</taxon>
        <taxon>Satyrini</taxon>
        <taxon>Mycalesina</taxon>
        <taxon>Bicyclus</taxon>
    </lineage>
</organism>
<name>A0A6J1P4S4_BICAN</name>
<feature type="coiled-coil region" evidence="6">
    <location>
        <begin position="140"/>
        <end position="167"/>
    </location>
</feature>
<comment type="function">
    <text evidence="5">Involved in transvection phenomena (= synapsis-dependent gene expression), where the synaptic pairing of chromosomes carrying genes with which zeste interacts influences the expression of these genes. Zeste binds to DNA and stimulates transcription from a nearby promoter.</text>
</comment>
<proteinExistence type="predicted"/>